<organism evidence="1 2">
    <name type="scientific">Devosia rhodophyticola</name>
    <dbReference type="NCBI Taxonomy" id="3026423"/>
    <lineage>
        <taxon>Bacteria</taxon>
        <taxon>Pseudomonadati</taxon>
        <taxon>Pseudomonadota</taxon>
        <taxon>Alphaproteobacteria</taxon>
        <taxon>Hyphomicrobiales</taxon>
        <taxon>Devosiaceae</taxon>
        <taxon>Devosia</taxon>
    </lineage>
</organism>
<dbReference type="SUPFAM" id="SSF51905">
    <property type="entry name" value="FAD/NAD(P)-binding domain"/>
    <property type="match status" value="1"/>
</dbReference>
<evidence type="ECO:0000313" key="1">
    <source>
        <dbReference type="EMBL" id="WDR06384.1"/>
    </source>
</evidence>
<name>A0ABY7YZR9_9HYPH</name>
<proteinExistence type="predicted"/>
<evidence type="ECO:0000313" key="2">
    <source>
        <dbReference type="Proteomes" id="UP001222118"/>
    </source>
</evidence>
<dbReference type="Proteomes" id="UP001222118">
    <property type="component" value="Chromosome"/>
</dbReference>
<sequence length="352" mass="36921">MSGLDVDIAIVGTSPLALLLAAILAGTHKQKIALIGQRPSPFALFDKLTLSVAPLTRPESWSMLAAGVPETEKLIGHLGAKASLLRVDPIFSANSADGEQGLSHIRHMARGFGHMVERVSLDGRACQAIQWRDAIWMDQNALAASVLSWLDQNKVPQYANATLAGRRDGQGRAVFNAKGRQITARLAVLADANAILANLAPNVLQAHFRSATGTSILTQPAGPLASSVLIEIDSGVQLSQGASGGIAATSPLSPEMALPQLAHLLRAHRHLQLAGQDQFTHLTPRYGAPLIGALTPTGPTVLAGLDLIAPFMAPAIARYLLGNTSEAETAYFAVRGANAAMEIKDFARVGAA</sequence>
<protein>
    <recommendedName>
        <fullName evidence="3">FAD-binding domain-containing protein</fullName>
    </recommendedName>
</protein>
<keyword evidence="2" id="KW-1185">Reference proteome</keyword>
<dbReference type="Gene3D" id="3.50.50.60">
    <property type="entry name" value="FAD/NAD(P)-binding domain"/>
    <property type="match status" value="1"/>
</dbReference>
<accession>A0ABY7YZR9</accession>
<dbReference type="EMBL" id="CP118247">
    <property type="protein sequence ID" value="WDR06384.1"/>
    <property type="molecule type" value="Genomic_DNA"/>
</dbReference>
<evidence type="ECO:0008006" key="3">
    <source>
        <dbReference type="Google" id="ProtNLM"/>
    </source>
</evidence>
<gene>
    <name evidence="1" type="ORF">PSQ90_02640</name>
</gene>
<dbReference type="InterPro" id="IPR036188">
    <property type="entry name" value="FAD/NAD-bd_sf"/>
</dbReference>
<reference evidence="1 2" key="1">
    <citation type="submission" date="2023-02" db="EMBL/GenBank/DDBJ databases">
        <title>Devosia chondri sp. nov., isolated from the phycosphere of marine algae.</title>
        <authorList>
            <person name="Kim J.M."/>
            <person name="Lee J.K."/>
            <person name="Choi B.J."/>
            <person name="Bayburt H."/>
            <person name="Jeon C.O."/>
        </authorList>
    </citation>
    <scope>NUCLEOTIDE SEQUENCE [LARGE SCALE GENOMIC DNA]</scope>
    <source>
        <strain evidence="1 2">G2-5</strain>
    </source>
</reference>
<dbReference type="RefSeq" id="WP_282211898.1">
    <property type="nucleotide sequence ID" value="NZ_CP118247.1"/>
</dbReference>